<dbReference type="InterPro" id="IPR050706">
    <property type="entry name" value="Cyclic-di-GMP_PDE-like"/>
</dbReference>
<reference evidence="2 3" key="1">
    <citation type="submission" date="2016-10" db="EMBL/GenBank/DDBJ databases">
        <authorList>
            <person name="de Groot N.N."/>
        </authorList>
    </citation>
    <scope>NUCLEOTIDE SEQUENCE [LARGE SCALE GENOMIC DNA]</scope>
    <source>
        <strain evidence="2 3">DSM 25584</strain>
    </source>
</reference>
<feature type="domain" description="EAL" evidence="1">
    <location>
        <begin position="303"/>
        <end position="555"/>
    </location>
</feature>
<sequence length="559" mass="60289">MSASHGTASAPGETVRQQRDRFAAMAFTWAHVLFEVGTDLRVRHAEGLTDVLFGRQKAALTGRPLHEVVAPRDHAVVDDLFGMAARLGRIREERLTLTGPNGEQVPMIMAGYAFDPDAGPLYLALRKAAPEELPAAAGDHRDPETGLLDAEGFARLAAERAKAAGEDAEVTLLSLPRLDAVTQALSEAERSDLTSRLADTVRQYSVGGDTAGQVADGRYGMLHGAGTDLDHVKGELARVIRGVDPTGSAAAVESASVAMDDDGEMDEQAVARGLMVTLNRFGSESDFKLSELSRNVEGLVDQAVSQVEGFKRVVKDSAFTVALQPVVCVRTGQIHHFEGLCRFDTSQPGESPFEYLRFAEETGMIHTFDLAMVRKAIEWLRGRPVNSPHSSIAVNLSGHSVEVAKFAQSLFALLDRNDWTRGKLLFEITESARMSDLDAANAFIQGLRRRGHAVCLDDFGAGAASFQYLSALEVDIVKLDGSAVANARRGAQGRAFLCALTELCRRVGTETIAEKIDDLDGLRFCAECGVDHVQGFLFGKPSPRVGDFVPLPNGHLVPR</sequence>
<name>A0A1G7LHS6_9PROT</name>
<dbReference type="SUPFAM" id="SSF55785">
    <property type="entry name" value="PYP-like sensor domain (PAS domain)"/>
    <property type="match status" value="1"/>
</dbReference>
<dbReference type="SUPFAM" id="SSF141868">
    <property type="entry name" value="EAL domain-like"/>
    <property type="match status" value="1"/>
</dbReference>
<dbReference type="PANTHER" id="PTHR33121:SF79">
    <property type="entry name" value="CYCLIC DI-GMP PHOSPHODIESTERASE PDED-RELATED"/>
    <property type="match status" value="1"/>
</dbReference>
<keyword evidence="3" id="KW-1185">Reference proteome</keyword>
<dbReference type="Gene3D" id="3.20.20.450">
    <property type="entry name" value="EAL domain"/>
    <property type="match status" value="1"/>
</dbReference>
<dbReference type="CDD" id="cd01948">
    <property type="entry name" value="EAL"/>
    <property type="match status" value="1"/>
</dbReference>
<dbReference type="Pfam" id="PF00563">
    <property type="entry name" value="EAL"/>
    <property type="match status" value="1"/>
</dbReference>
<dbReference type="CDD" id="cd00130">
    <property type="entry name" value="PAS"/>
    <property type="match status" value="1"/>
</dbReference>
<evidence type="ECO:0000313" key="3">
    <source>
        <dbReference type="Proteomes" id="UP000199415"/>
    </source>
</evidence>
<dbReference type="EMBL" id="FNCE01000001">
    <property type="protein sequence ID" value="SDF48971.1"/>
    <property type="molecule type" value="Genomic_DNA"/>
</dbReference>
<dbReference type="RefSeq" id="WP_090018295.1">
    <property type="nucleotide sequence ID" value="NZ_FNCE01000001.1"/>
</dbReference>
<dbReference type="PROSITE" id="PS50883">
    <property type="entry name" value="EAL"/>
    <property type="match status" value="1"/>
</dbReference>
<dbReference type="Proteomes" id="UP000199415">
    <property type="component" value="Unassembled WGS sequence"/>
</dbReference>
<dbReference type="SMART" id="SM00052">
    <property type="entry name" value="EAL"/>
    <property type="match status" value="1"/>
</dbReference>
<dbReference type="InterPro" id="IPR000014">
    <property type="entry name" value="PAS"/>
</dbReference>
<dbReference type="STRING" id="1082479.SAMN05216241_101252"/>
<dbReference type="InterPro" id="IPR035919">
    <property type="entry name" value="EAL_sf"/>
</dbReference>
<dbReference type="GO" id="GO:0071111">
    <property type="term" value="F:cyclic-guanylate-specific phosphodiesterase activity"/>
    <property type="evidence" value="ECO:0007669"/>
    <property type="project" value="InterPro"/>
</dbReference>
<dbReference type="PANTHER" id="PTHR33121">
    <property type="entry name" value="CYCLIC DI-GMP PHOSPHODIESTERASE PDEF"/>
    <property type="match status" value="1"/>
</dbReference>
<protein>
    <submittedName>
        <fullName evidence="2">EAL domain, c-di-GMP-specific phosphodiesterase class I (Or its enzymatically inactive variant)</fullName>
    </submittedName>
</protein>
<dbReference type="AlphaFoldDB" id="A0A1G7LHS6"/>
<dbReference type="InterPro" id="IPR001633">
    <property type="entry name" value="EAL_dom"/>
</dbReference>
<proteinExistence type="predicted"/>
<accession>A0A1G7LHS6</accession>
<evidence type="ECO:0000259" key="1">
    <source>
        <dbReference type="PROSITE" id="PS50883"/>
    </source>
</evidence>
<dbReference type="OrthoDB" id="7251575at2"/>
<organism evidence="2 3">
    <name type="scientific">Limimonas halophila</name>
    <dbReference type="NCBI Taxonomy" id="1082479"/>
    <lineage>
        <taxon>Bacteria</taxon>
        <taxon>Pseudomonadati</taxon>
        <taxon>Pseudomonadota</taxon>
        <taxon>Alphaproteobacteria</taxon>
        <taxon>Rhodospirillales</taxon>
        <taxon>Rhodovibrionaceae</taxon>
        <taxon>Limimonas</taxon>
    </lineage>
</organism>
<dbReference type="InterPro" id="IPR035965">
    <property type="entry name" value="PAS-like_dom_sf"/>
</dbReference>
<evidence type="ECO:0000313" key="2">
    <source>
        <dbReference type="EMBL" id="SDF48971.1"/>
    </source>
</evidence>
<gene>
    <name evidence="2" type="ORF">SAMN05216241_101252</name>
</gene>